<dbReference type="Proteomes" id="UP000308917">
    <property type="component" value="Unassembled WGS sequence"/>
</dbReference>
<feature type="binding site" evidence="6">
    <location>
        <position position="153"/>
    </location>
    <ligand>
        <name>FMN</name>
        <dbReference type="ChEBI" id="CHEBI:58210"/>
    </ligand>
</feature>
<dbReference type="Gene3D" id="3.20.20.30">
    <property type="entry name" value="Luciferase-like domain"/>
    <property type="match status" value="1"/>
</dbReference>
<dbReference type="InterPro" id="IPR036661">
    <property type="entry name" value="Luciferase-like_sf"/>
</dbReference>
<accession>A0A4S8EW90</accession>
<proteinExistence type="inferred from homology"/>
<dbReference type="EMBL" id="STFG01000023">
    <property type="protein sequence ID" value="THT98084.1"/>
    <property type="molecule type" value="Genomic_DNA"/>
</dbReference>
<keyword evidence="3" id="KW-0560">Oxidoreductase</keyword>
<sequence length="457" mass="49654">MSTVRPPIKLGLFLYRSGHHIAAWLDPRSNINATSNFAHYAQLTQLAERACFDLVFFADSLAVRFGADADADSRIATRSTLLEPLSVLPALAAITSHIGLVATATTTYNHPFHLARRLATIDHISQGRVGWNLVTSNNEAEAANFGLKDHPRHAERYARAGEFVEVLKGLWDSWDDDAVLRNRDTGIYFDPQKVHPLHHDGEHFQVRGPLNVERSPQGYPVLVQAGASDDGRHLAARHSEVVFTAHSTLANAQAFYADLKNRAAALGRDPHSLIIMPGLSFTVAPSRAQAEDKAAALNAHLSPEVGLSLLSAMAGGVDLHSYPIDGPLPELPLTNAGQGRQHLVIDMARREGLSIRQLYERIAAGRGHASVVGTPAEVADHIEEWHQSQAADGFNILPPALPGDFADFVELVIPELRRRGLFRSAYEANTLRGHLGLSRPAPGQHHRHATAAGHAAP</sequence>
<dbReference type="InterPro" id="IPR016215">
    <property type="entry name" value="NTA_MOA"/>
</dbReference>
<dbReference type="AlphaFoldDB" id="A0A4S8EW90"/>
<dbReference type="Pfam" id="PF00296">
    <property type="entry name" value="Bac_luciferase"/>
    <property type="match status" value="1"/>
</dbReference>
<comment type="caution">
    <text evidence="9">The sequence shown here is derived from an EMBL/GenBank/DDBJ whole genome shotgun (WGS) entry which is preliminary data.</text>
</comment>
<dbReference type="NCBIfam" id="TIGR03860">
    <property type="entry name" value="FMN_nitrolo"/>
    <property type="match status" value="1"/>
</dbReference>
<comment type="similarity">
    <text evidence="5">Belongs to the NtaA/SnaA/DszA monooxygenase family.</text>
</comment>
<keyword evidence="10" id="KW-1185">Reference proteome</keyword>
<feature type="binding site" evidence="6">
    <location>
        <position position="228"/>
    </location>
    <ligand>
        <name>FMN</name>
        <dbReference type="ChEBI" id="CHEBI:58210"/>
    </ligand>
</feature>
<dbReference type="SUPFAM" id="SSF51679">
    <property type="entry name" value="Bacterial luciferase-like"/>
    <property type="match status" value="1"/>
</dbReference>
<feature type="region of interest" description="Disordered" evidence="7">
    <location>
        <begin position="436"/>
        <end position="457"/>
    </location>
</feature>
<dbReference type="PANTHER" id="PTHR30011:SF16">
    <property type="entry name" value="C2H2 FINGER DOMAIN TRANSCRIPTION FACTOR (EUROFUNG)-RELATED"/>
    <property type="match status" value="1"/>
</dbReference>
<dbReference type="InterPro" id="IPR051260">
    <property type="entry name" value="Diverse_substr_monoxygenases"/>
</dbReference>
<dbReference type="PANTHER" id="PTHR30011">
    <property type="entry name" value="ALKANESULFONATE MONOOXYGENASE-RELATED"/>
    <property type="match status" value="1"/>
</dbReference>
<feature type="binding site" evidence="6">
    <location>
        <position position="103"/>
    </location>
    <ligand>
        <name>FMN</name>
        <dbReference type="ChEBI" id="CHEBI:58210"/>
    </ligand>
</feature>
<reference evidence="9 10" key="1">
    <citation type="journal article" date="2015" name="Antonie Van Leeuwenhoek">
        <title>Lampropedia puyangensis sp. nov., isolated from symptomatic bark of Populus ? euramericana canker and emended description of Lampropedia hyalina (Ehrenberg 1832) Lee et al. 2004.</title>
        <authorList>
            <person name="Li Y."/>
            <person name="Wang T."/>
            <person name="Piao C.G."/>
            <person name="Wang L.F."/>
            <person name="Tian G.Z."/>
            <person name="Zhu T.H."/>
            <person name="Guo M.W."/>
        </authorList>
    </citation>
    <scope>NUCLEOTIDE SEQUENCE [LARGE SCALE GENOMIC DNA]</scope>
    <source>
        <strain evidence="9 10">2-bin</strain>
    </source>
</reference>
<evidence type="ECO:0000256" key="6">
    <source>
        <dbReference type="PIRSR" id="PIRSR000337-1"/>
    </source>
</evidence>
<dbReference type="GO" id="GO:0004497">
    <property type="term" value="F:monooxygenase activity"/>
    <property type="evidence" value="ECO:0007669"/>
    <property type="project" value="UniProtKB-KW"/>
</dbReference>
<evidence type="ECO:0000313" key="9">
    <source>
        <dbReference type="EMBL" id="THT98084.1"/>
    </source>
</evidence>
<evidence type="ECO:0000256" key="4">
    <source>
        <dbReference type="ARBA" id="ARBA00023033"/>
    </source>
</evidence>
<keyword evidence="4" id="KW-0503">Monooxygenase</keyword>
<organism evidence="9 10">
    <name type="scientific">Lampropedia puyangensis</name>
    <dbReference type="NCBI Taxonomy" id="1330072"/>
    <lineage>
        <taxon>Bacteria</taxon>
        <taxon>Pseudomonadati</taxon>
        <taxon>Pseudomonadota</taxon>
        <taxon>Betaproteobacteria</taxon>
        <taxon>Burkholderiales</taxon>
        <taxon>Comamonadaceae</taxon>
        <taxon>Lampropedia</taxon>
    </lineage>
</organism>
<dbReference type="InterPro" id="IPR011251">
    <property type="entry name" value="Luciferase-like_dom"/>
</dbReference>
<dbReference type="GO" id="GO:0016705">
    <property type="term" value="F:oxidoreductase activity, acting on paired donors, with incorporation or reduction of molecular oxygen"/>
    <property type="evidence" value="ECO:0007669"/>
    <property type="project" value="InterPro"/>
</dbReference>
<dbReference type="PIRSF" id="PIRSF000337">
    <property type="entry name" value="NTA_MOA"/>
    <property type="match status" value="1"/>
</dbReference>
<dbReference type="OrthoDB" id="9814695at2"/>
<evidence type="ECO:0000313" key="10">
    <source>
        <dbReference type="Proteomes" id="UP000308917"/>
    </source>
</evidence>
<evidence type="ECO:0000259" key="8">
    <source>
        <dbReference type="Pfam" id="PF00296"/>
    </source>
</evidence>
<feature type="domain" description="Luciferase-like" evidence="8">
    <location>
        <begin position="30"/>
        <end position="389"/>
    </location>
</feature>
<evidence type="ECO:0000256" key="5">
    <source>
        <dbReference type="ARBA" id="ARBA00033748"/>
    </source>
</evidence>
<keyword evidence="2 6" id="KW-0288">FMN</keyword>
<evidence type="ECO:0000256" key="1">
    <source>
        <dbReference type="ARBA" id="ARBA00022630"/>
    </source>
</evidence>
<evidence type="ECO:0000256" key="3">
    <source>
        <dbReference type="ARBA" id="ARBA00023002"/>
    </source>
</evidence>
<evidence type="ECO:0000256" key="2">
    <source>
        <dbReference type="ARBA" id="ARBA00022643"/>
    </source>
</evidence>
<dbReference type="RefSeq" id="WP_136574566.1">
    <property type="nucleotide sequence ID" value="NZ_STFG01000023.1"/>
</dbReference>
<protein>
    <submittedName>
        <fullName evidence="9">LLM class flavin-dependent oxidoreductase</fullName>
    </submittedName>
</protein>
<keyword evidence="1 6" id="KW-0285">Flavoprotein</keyword>
<name>A0A4S8EW90_9BURK</name>
<evidence type="ECO:0000256" key="7">
    <source>
        <dbReference type="SAM" id="MobiDB-lite"/>
    </source>
</evidence>
<feature type="binding site" evidence="6">
    <location>
        <position position="157"/>
    </location>
    <ligand>
        <name>FMN</name>
        <dbReference type="ChEBI" id="CHEBI:58210"/>
    </ligand>
</feature>
<feature type="binding site" evidence="6">
    <location>
        <position position="59"/>
    </location>
    <ligand>
        <name>FMN</name>
        <dbReference type="ChEBI" id="CHEBI:58210"/>
    </ligand>
</feature>
<gene>
    <name evidence="9" type="ORF">E9531_14890</name>
</gene>
<dbReference type="CDD" id="cd01095">
    <property type="entry name" value="Nitrilotriacetate_monoxgenase"/>
    <property type="match status" value="1"/>
</dbReference>